<dbReference type="EMBL" id="AOJM01000030">
    <property type="protein sequence ID" value="ELZ51711.1"/>
    <property type="molecule type" value="Genomic_DNA"/>
</dbReference>
<accession>M0EV90</accession>
<comment type="caution">
    <text evidence="1">The sequence shown here is derived from an EMBL/GenBank/DDBJ whole genome shotgun (WGS) entry which is preliminary data.</text>
</comment>
<gene>
    <name evidence="1" type="ORF">C465_03080</name>
</gene>
<dbReference type="AlphaFoldDB" id="M0EV90"/>
<reference evidence="1 2" key="1">
    <citation type="journal article" date="2014" name="PLoS Genet.">
        <title>Phylogenetically driven sequencing of extremely halophilic archaea reveals strategies for static and dynamic osmo-response.</title>
        <authorList>
            <person name="Becker E.A."/>
            <person name="Seitzer P.M."/>
            <person name="Tritt A."/>
            <person name="Larsen D."/>
            <person name="Krusor M."/>
            <person name="Yao A.I."/>
            <person name="Wu D."/>
            <person name="Madern D."/>
            <person name="Eisen J.A."/>
            <person name="Darling A.E."/>
            <person name="Facciotti M.T."/>
        </authorList>
    </citation>
    <scope>NUCLEOTIDE SEQUENCE [LARGE SCALE GENOMIC DNA]</scope>
    <source>
        <strain evidence="1 2">JCM 9100</strain>
    </source>
</reference>
<name>M0EV90_9EURY</name>
<evidence type="ECO:0000313" key="2">
    <source>
        <dbReference type="Proteomes" id="UP000011526"/>
    </source>
</evidence>
<proteinExistence type="predicted"/>
<keyword evidence="2" id="KW-1185">Reference proteome</keyword>
<sequence length="97" mass="10614">MEHHDIALTGGDDIELDEIGAAAGAVLTRCRPRRCKRVLGVFSRKTPMRDERQVVRWRGRWVVGHSLGVLIGPAVGQSTCATRDGEAADPRRARGPD</sequence>
<protein>
    <submittedName>
        <fullName evidence="1">Uncharacterized protein</fullName>
    </submittedName>
</protein>
<dbReference type="Proteomes" id="UP000011526">
    <property type="component" value="Unassembled WGS sequence"/>
</dbReference>
<organism evidence="1 2">
    <name type="scientific">Halorubrum distributum JCM 9100</name>
    <dbReference type="NCBI Taxonomy" id="1227467"/>
    <lineage>
        <taxon>Archaea</taxon>
        <taxon>Methanobacteriati</taxon>
        <taxon>Methanobacteriota</taxon>
        <taxon>Stenosarchaea group</taxon>
        <taxon>Halobacteria</taxon>
        <taxon>Halobacteriales</taxon>
        <taxon>Haloferacaceae</taxon>
        <taxon>Halorubrum</taxon>
        <taxon>Halorubrum distributum group</taxon>
    </lineage>
</organism>
<evidence type="ECO:0000313" key="1">
    <source>
        <dbReference type="EMBL" id="ELZ51711.1"/>
    </source>
</evidence>